<dbReference type="Proteomes" id="UP000606786">
    <property type="component" value="Unassembled WGS sequence"/>
</dbReference>
<sequence length="93" mass="10881">MVTIDHNIQWLSITNNLPELVFLLFVVNSTVRHVTNRTQPRSREIGSICRRSRVYGLRVVSFYNTIREIMERDYHILHSWAINELGVGPGIME</sequence>
<keyword evidence="2" id="KW-1185">Reference proteome</keyword>
<evidence type="ECO:0000313" key="1">
    <source>
        <dbReference type="EMBL" id="CAD6993065.1"/>
    </source>
</evidence>
<organism evidence="1 2">
    <name type="scientific">Ceratitis capitata</name>
    <name type="common">Mediterranean fruit fly</name>
    <name type="synonym">Tephritis capitata</name>
    <dbReference type="NCBI Taxonomy" id="7213"/>
    <lineage>
        <taxon>Eukaryota</taxon>
        <taxon>Metazoa</taxon>
        <taxon>Ecdysozoa</taxon>
        <taxon>Arthropoda</taxon>
        <taxon>Hexapoda</taxon>
        <taxon>Insecta</taxon>
        <taxon>Pterygota</taxon>
        <taxon>Neoptera</taxon>
        <taxon>Endopterygota</taxon>
        <taxon>Diptera</taxon>
        <taxon>Brachycera</taxon>
        <taxon>Muscomorpha</taxon>
        <taxon>Tephritoidea</taxon>
        <taxon>Tephritidae</taxon>
        <taxon>Ceratitis</taxon>
        <taxon>Ceratitis</taxon>
    </lineage>
</organism>
<evidence type="ECO:0000313" key="2">
    <source>
        <dbReference type="Proteomes" id="UP000606786"/>
    </source>
</evidence>
<dbReference type="EMBL" id="CAJHJT010000001">
    <property type="protein sequence ID" value="CAD6993065.1"/>
    <property type="molecule type" value="Genomic_DNA"/>
</dbReference>
<proteinExistence type="predicted"/>
<protein>
    <submittedName>
        <fullName evidence="1">(Mediterranean fruit fly) hypothetical protein</fullName>
    </submittedName>
</protein>
<reference evidence="1" key="1">
    <citation type="submission" date="2020-11" db="EMBL/GenBank/DDBJ databases">
        <authorList>
            <person name="Whitehead M."/>
        </authorList>
    </citation>
    <scope>NUCLEOTIDE SEQUENCE</scope>
    <source>
        <strain evidence="1">EGII</strain>
    </source>
</reference>
<dbReference type="AlphaFoldDB" id="A0A811U726"/>
<gene>
    <name evidence="1" type="ORF">CCAP1982_LOCUS1894</name>
</gene>
<accession>A0A811U726</accession>
<comment type="caution">
    <text evidence="1">The sequence shown here is derived from an EMBL/GenBank/DDBJ whole genome shotgun (WGS) entry which is preliminary data.</text>
</comment>
<name>A0A811U726_CERCA</name>